<feature type="compositionally biased region" description="Polar residues" evidence="2">
    <location>
        <begin position="121"/>
        <end position="140"/>
    </location>
</feature>
<evidence type="ECO:0000313" key="3">
    <source>
        <dbReference type="EMBL" id="EKD16114.1"/>
    </source>
</evidence>
<dbReference type="InParanoid" id="K1XU27"/>
<feature type="compositionally biased region" description="Basic and acidic residues" evidence="2">
    <location>
        <begin position="82"/>
        <end position="102"/>
    </location>
</feature>
<evidence type="ECO:0000313" key="4">
    <source>
        <dbReference type="Proteomes" id="UP000006753"/>
    </source>
</evidence>
<dbReference type="AlphaFoldDB" id="K1XU27"/>
<evidence type="ECO:0000256" key="2">
    <source>
        <dbReference type="SAM" id="MobiDB-lite"/>
    </source>
</evidence>
<dbReference type="HOGENOM" id="CLU_1740935_0_0_1"/>
<reference evidence="3 4" key="1">
    <citation type="journal article" date="2012" name="BMC Genomics">
        <title>Sequencing the genome of Marssonina brunnea reveals fungus-poplar co-evolution.</title>
        <authorList>
            <person name="Zhu S."/>
            <person name="Cao Y.-Z."/>
            <person name="Jiang C."/>
            <person name="Tan B.-Y."/>
            <person name="Wang Z."/>
            <person name="Feng S."/>
            <person name="Zhang L."/>
            <person name="Su X.-H."/>
            <person name="Brejova B."/>
            <person name="Vinar T."/>
            <person name="Xu M."/>
            <person name="Wang M.-X."/>
            <person name="Zhang S.-G."/>
            <person name="Huang M.-R."/>
            <person name="Wu R."/>
            <person name="Zhou Y."/>
        </authorList>
    </citation>
    <scope>NUCLEOTIDE SEQUENCE [LARGE SCALE GENOMIC DNA]</scope>
    <source>
        <strain evidence="3 4">MB_m1</strain>
    </source>
</reference>
<feature type="coiled-coil region" evidence="1">
    <location>
        <begin position="20"/>
        <end position="47"/>
    </location>
</feature>
<keyword evidence="1" id="KW-0175">Coiled coil</keyword>
<gene>
    <name evidence="3" type="ORF">MBM_05408</name>
</gene>
<dbReference type="OrthoDB" id="3563864at2759"/>
<dbReference type="Proteomes" id="UP000006753">
    <property type="component" value="Unassembled WGS sequence"/>
</dbReference>
<dbReference type="KEGG" id="mbe:MBM_05408"/>
<keyword evidence="4" id="KW-1185">Reference proteome</keyword>
<protein>
    <submittedName>
        <fullName evidence="3">Uncharacterized protein</fullName>
    </submittedName>
</protein>
<name>K1XU27_MARBU</name>
<feature type="compositionally biased region" description="Basic residues" evidence="2">
    <location>
        <begin position="103"/>
        <end position="115"/>
    </location>
</feature>
<dbReference type="EMBL" id="JH921439">
    <property type="protein sequence ID" value="EKD16114.1"/>
    <property type="molecule type" value="Genomic_DNA"/>
</dbReference>
<accession>K1XU27</accession>
<evidence type="ECO:0000256" key="1">
    <source>
        <dbReference type="SAM" id="Coils"/>
    </source>
</evidence>
<sequence>MTVPTRAQRIASIAKHTAAIIELTAQSSTTDEKLQEIENRLAYLQEELQPMSDSAASGKKKKGGDAGIAASGGALENANAVREVKGSREDGGDEKNKGEQGTKRKRRKKRMKGKGKKEAQSLHSAAININQSRNGMQAGTNDGDDEMDID</sequence>
<feature type="region of interest" description="Disordered" evidence="2">
    <location>
        <begin position="48"/>
        <end position="150"/>
    </location>
</feature>
<proteinExistence type="predicted"/>
<organism evidence="3 4">
    <name type="scientific">Marssonina brunnea f. sp. multigermtubi (strain MB_m1)</name>
    <name type="common">Marssonina leaf spot fungus</name>
    <dbReference type="NCBI Taxonomy" id="1072389"/>
    <lineage>
        <taxon>Eukaryota</taxon>
        <taxon>Fungi</taxon>
        <taxon>Dikarya</taxon>
        <taxon>Ascomycota</taxon>
        <taxon>Pezizomycotina</taxon>
        <taxon>Leotiomycetes</taxon>
        <taxon>Helotiales</taxon>
        <taxon>Drepanopezizaceae</taxon>
        <taxon>Drepanopeziza</taxon>
    </lineage>
</organism>